<dbReference type="EMBL" id="JBHSJC010000001">
    <property type="protein sequence ID" value="MFC4829133.1"/>
    <property type="molecule type" value="Genomic_DNA"/>
</dbReference>
<proteinExistence type="predicted"/>
<protein>
    <submittedName>
        <fullName evidence="2">VOC family protein</fullName>
    </submittedName>
</protein>
<feature type="domain" description="VOC" evidence="1">
    <location>
        <begin position="4"/>
        <end position="133"/>
    </location>
</feature>
<dbReference type="SUPFAM" id="SSF54593">
    <property type="entry name" value="Glyoxalase/Bleomycin resistance protein/Dihydroxybiphenyl dioxygenase"/>
    <property type="match status" value="1"/>
</dbReference>
<reference evidence="3" key="1">
    <citation type="journal article" date="2019" name="Int. J. Syst. Evol. Microbiol.">
        <title>The Global Catalogue of Microorganisms (GCM) 10K type strain sequencing project: providing services to taxonomists for standard genome sequencing and annotation.</title>
        <authorList>
            <consortium name="The Broad Institute Genomics Platform"/>
            <consortium name="The Broad Institute Genome Sequencing Center for Infectious Disease"/>
            <person name="Wu L."/>
            <person name="Ma J."/>
        </authorList>
    </citation>
    <scope>NUCLEOTIDE SEQUENCE [LARGE SCALE GENOMIC DNA]</scope>
    <source>
        <strain evidence="3">CGMCC 1.12192</strain>
    </source>
</reference>
<gene>
    <name evidence="2" type="ORF">ACFPER_10050</name>
</gene>
<dbReference type="InterPro" id="IPR037523">
    <property type="entry name" value="VOC_core"/>
</dbReference>
<dbReference type="Pfam" id="PF18029">
    <property type="entry name" value="Glyoxalase_6"/>
    <property type="match status" value="1"/>
</dbReference>
<evidence type="ECO:0000313" key="2">
    <source>
        <dbReference type="EMBL" id="MFC4829133.1"/>
    </source>
</evidence>
<dbReference type="PROSITE" id="PS51819">
    <property type="entry name" value="VOC"/>
    <property type="match status" value="1"/>
</dbReference>
<dbReference type="Proteomes" id="UP001595960">
    <property type="component" value="Unassembled WGS sequence"/>
</dbReference>
<dbReference type="InterPro" id="IPR029068">
    <property type="entry name" value="Glyas_Bleomycin-R_OHBP_Dase"/>
</dbReference>
<name>A0ABV9R5Y4_9MICO</name>
<evidence type="ECO:0000259" key="1">
    <source>
        <dbReference type="PROSITE" id="PS51819"/>
    </source>
</evidence>
<keyword evidence="3" id="KW-1185">Reference proteome</keyword>
<evidence type="ECO:0000313" key="3">
    <source>
        <dbReference type="Proteomes" id="UP001595960"/>
    </source>
</evidence>
<organism evidence="2 3">
    <name type="scientific">Agromyces aurantiacus</name>
    <dbReference type="NCBI Taxonomy" id="165814"/>
    <lineage>
        <taxon>Bacteria</taxon>
        <taxon>Bacillati</taxon>
        <taxon>Actinomycetota</taxon>
        <taxon>Actinomycetes</taxon>
        <taxon>Micrococcales</taxon>
        <taxon>Microbacteriaceae</taxon>
        <taxon>Agromyces</taxon>
    </lineage>
</organism>
<dbReference type="InterPro" id="IPR041581">
    <property type="entry name" value="Glyoxalase_6"/>
</dbReference>
<dbReference type="RefSeq" id="WP_204392607.1">
    <property type="nucleotide sequence ID" value="NZ_JAFBBW010000001.1"/>
</dbReference>
<accession>A0ABV9R5Y4</accession>
<sequence>MANLVVHFEIHATEPQRLIDFYSELLGWSFTQYGDTPYWTIDTGEGAIGNVAARPGMGINGGLTQRQGPRPEVGAPVNGCNIVVGIDGSVDELMRRGIELGATEAMAAEDMQGIGRGGYLFDPDGNLFGMLSPVLSDGTTAMGPDAT</sequence>
<comment type="caution">
    <text evidence="2">The sequence shown here is derived from an EMBL/GenBank/DDBJ whole genome shotgun (WGS) entry which is preliminary data.</text>
</comment>
<dbReference type="Gene3D" id="3.10.180.10">
    <property type="entry name" value="2,3-Dihydroxybiphenyl 1,2-Dioxygenase, domain 1"/>
    <property type="match status" value="1"/>
</dbReference>